<evidence type="ECO:0000313" key="1">
    <source>
        <dbReference type="EMBL" id="KAI3730870.1"/>
    </source>
</evidence>
<proteinExistence type="predicted"/>
<comment type="caution">
    <text evidence="1">The sequence shown here is derived from an EMBL/GenBank/DDBJ whole genome shotgun (WGS) entry which is preliminary data.</text>
</comment>
<protein>
    <submittedName>
        <fullName evidence="1">Uncharacterized protein</fullName>
    </submittedName>
</protein>
<evidence type="ECO:0000313" key="2">
    <source>
        <dbReference type="Proteomes" id="UP001056120"/>
    </source>
</evidence>
<sequence length="71" mass="8156">MKILCQISLPFIPKINPNFPQIIHTPFQWLTLFRLLYFIVLPHLHPFPILHTATHISPHSSTSTASNKANN</sequence>
<gene>
    <name evidence="1" type="ORF">L1987_62049</name>
</gene>
<accession>A0ACB9C9E3</accession>
<organism evidence="1 2">
    <name type="scientific">Smallanthus sonchifolius</name>
    <dbReference type="NCBI Taxonomy" id="185202"/>
    <lineage>
        <taxon>Eukaryota</taxon>
        <taxon>Viridiplantae</taxon>
        <taxon>Streptophyta</taxon>
        <taxon>Embryophyta</taxon>
        <taxon>Tracheophyta</taxon>
        <taxon>Spermatophyta</taxon>
        <taxon>Magnoliopsida</taxon>
        <taxon>eudicotyledons</taxon>
        <taxon>Gunneridae</taxon>
        <taxon>Pentapetalae</taxon>
        <taxon>asterids</taxon>
        <taxon>campanulids</taxon>
        <taxon>Asterales</taxon>
        <taxon>Asteraceae</taxon>
        <taxon>Asteroideae</taxon>
        <taxon>Heliantheae alliance</taxon>
        <taxon>Millerieae</taxon>
        <taxon>Smallanthus</taxon>
    </lineage>
</organism>
<dbReference type="Proteomes" id="UP001056120">
    <property type="component" value="Linkage Group LG21"/>
</dbReference>
<name>A0ACB9C9E3_9ASTR</name>
<reference evidence="1 2" key="2">
    <citation type="journal article" date="2022" name="Mol. Ecol. Resour.">
        <title>The genomes of chicory, endive, great burdock and yacon provide insights into Asteraceae paleo-polyploidization history and plant inulin production.</title>
        <authorList>
            <person name="Fan W."/>
            <person name="Wang S."/>
            <person name="Wang H."/>
            <person name="Wang A."/>
            <person name="Jiang F."/>
            <person name="Liu H."/>
            <person name="Zhao H."/>
            <person name="Xu D."/>
            <person name="Zhang Y."/>
        </authorList>
    </citation>
    <scope>NUCLEOTIDE SEQUENCE [LARGE SCALE GENOMIC DNA]</scope>
    <source>
        <strain evidence="2">cv. Yunnan</strain>
        <tissue evidence="1">Leaves</tissue>
    </source>
</reference>
<dbReference type="EMBL" id="CM042038">
    <property type="protein sequence ID" value="KAI3730870.1"/>
    <property type="molecule type" value="Genomic_DNA"/>
</dbReference>
<reference evidence="2" key="1">
    <citation type="journal article" date="2022" name="Mol. Ecol. Resour.">
        <title>The genomes of chicory, endive, great burdock and yacon provide insights into Asteraceae palaeo-polyploidization history and plant inulin production.</title>
        <authorList>
            <person name="Fan W."/>
            <person name="Wang S."/>
            <person name="Wang H."/>
            <person name="Wang A."/>
            <person name="Jiang F."/>
            <person name="Liu H."/>
            <person name="Zhao H."/>
            <person name="Xu D."/>
            <person name="Zhang Y."/>
        </authorList>
    </citation>
    <scope>NUCLEOTIDE SEQUENCE [LARGE SCALE GENOMIC DNA]</scope>
    <source>
        <strain evidence="2">cv. Yunnan</strain>
    </source>
</reference>
<keyword evidence="2" id="KW-1185">Reference proteome</keyword>